<dbReference type="EMBL" id="JAIRBM010000001">
    <property type="protein sequence ID" value="MBZ6074915.1"/>
    <property type="molecule type" value="Genomic_DNA"/>
</dbReference>
<dbReference type="InterPro" id="IPR011004">
    <property type="entry name" value="Trimer_LpxA-like_sf"/>
</dbReference>
<dbReference type="RefSeq" id="WP_224310965.1">
    <property type="nucleotide sequence ID" value="NZ_JAIRBM010000001.1"/>
</dbReference>
<evidence type="ECO:0000313" key="1">
    <source>
        <dbReference type="EMBL" id="MBZ6074915.1"/>
    </source>
</evidence>
<dbReference type="Proteomes" id="UP000704176">
    <property type="component" value="Unassembled WGS sequence"/>
</dbReference>
<evidence type="ECO:0000313" key="2">
    <source>
        <dbReference type="Proteomes" id="UP000704176"/>
    </source>
</evidence>
<dbReference type="SUPFAM" id="SSF51161">
    <property type="entry name" value="Trimeric LpxA-like enzymes"/>
    <property type="match status" value="1"/>
</dbReference>
<keyword evidence="2" id="KW-1185">Reference proteome</keyword>
<protein>
    <recommendedName>
        <fullName evidence="3">Transferase</fullName>
    </recommendedName>
</protein>
<name>A0ABS7VHD3_9HYPH</name>
<evidence type="ECO:0008006" key="3">
    <source>
        <dbReference type="Google" id="ProtNLM"/>
    </source>
</evidence>
<proteinExistence type="predicted"/>
<sequence>MNISLTGSDAARRNLGFLSVTETIALADGGIIIPAPETVLISPGIVLKEGIVLWPGVVLQRLGRGDLLVGAGTSLFPGTRIVAYGGLITIGPNVEVGEEGGFTMKAGNGEAIEIGAGARLLGGGSLTSSNQIGGGSQILGPIRCQNCRLGDGGTYRDPDPDSRGGVLKGTGVARDLEVPQGHVIQAFGLFKDAPLRRQSFFHPPVKG</sequence>
<comment type="caution">
    <text evidence="1">The sequence shown here is derived from an EMBL/GenBank/DDBJ whole genome shotgun (WGS) entry which is preliminary data.</text>
</comment>
<dbReference type="Gene3D" id="2.160.10.10">
    <property type="entry name" value="Hexapeptide repeat proteins"/>
    <property type="match status" value="1"/>
</dbReference>
<gene>
    <name evidence="1" type="ORF">K9B37_01190</name>
</gene>
<organism evidence="1 2">
    <name type="scientific">Microvirga puerhi</name>
    <dbReference type="NCBI Taxonomy" id="2876078"/>
    <lineage>
        <taxon>Bacteria</taxon>
        <taxon>Pseudomonadati</taxon>
        <taxon>Pseudomonadota</taxon>
        <taxon>Alphaproteobacteria</taxon>
        <taxon>Hyphomicrobiales</taxon>
        <taxon>Methylobacteriaceae</taxon>
        <taxon>Microvirga</taxon>
    </lineage>
</organism>
<reference evidence="1 2" key="1">
    <citation type="submission" date="2021-09" db="EMBL/GenBank/DDBJ databases">
        <title>The complete genome sequence of a new microorganism.</title>
        <authorList>
            <person name="Zi Z."/>
        </authorList>
    </citation>
    <scope>NUCLEOTIDE SEQUENCE [LARGE SCALE GENOMIC DNA]</scope>
    <source>
        <strain evidence="1 2">WGZ8</strain>
    </source>
</reference>
<accession>A0ABS7VHD3</accession>